<name>A0ABX6QRL9_9HYPH</name>
<dbReference type="InterPro" id="IPR013325">
    <property type="entry name" value="RNA_pol_sigma_r2"/>
</dbReference>
<keyword evidence="3" id="KW-0731">Sigma factor</keyword>
<evidence type="ECO:0000256" key="3">
    <source>
        <dbReference type="ARBA" id="ARBA00023082"/>
    </source>
</evidence>
<dbReference type="SUPFAM" id="SSF88946">
    <property type="entry name" value="Sigma2 domain of RNA polymerase sigma factors"/>
    <property type="match status" value="1"/>
</dbReference>
<proteinExistence type="inferred from homology"/>
<comment type="similarity">
    <text evidence="1">Belongs to the sigma-70 factor family. ECF subfamily.</text>
</comment>
<organism evidence="7 8">
    <name type="scientific">Peteryoungia desertarenae</name>
    <dbReference type="NCBI Taxonomy" id="1813451"/>
    <lineage>
        <taxon>Bacteria</taxon>
        <taxon>Pseudomonadati</taxon>
        <taxon>Pseudomonadota</taxon>
        <taxon>Alphaproteobacteria</taxon>
        <taxon>Hyphomicrobiales</taxon>
        <taxon>Rhizobiaceae</taxon>
        <taxon>Peteryoungia</taxon>
    </lineage>
</organism>
<dbReference type="RefSeq" id="WP_138285629.1">
    <property type="nucleotide sequence ID" value="NZ_CP058350.1"/>
</dbReference>
<dbReference type="CDD" id="cd06171">
    <property type="entry name" value="Sigma70_r4"/>
    <property type="match status" value="1"/>
</dbReference>
<dbReference type="InterPro" id="IPR007627">
    <property type="entry name" value="RNA_pol_sigma70_r2"/>
</dbReference>
<feature type="domain" description="RNA polymerase sigma factor 70 region 4 type 2" evidence="6">
    <location>
        <begin position="122"/>
        <end position="173"/>
    </location>
</feature>
<gene>
    <name evidence="7" type="ORF">FE840_006600</name>
</gene>
<dbReference type="PANTHER" id="PTHR43133">
    <property type="entry name" value="RNA POLYMERASE ECF-TYPE SIGMA FACTO"/>
    <property type="match status" value="1"/>
</dbReference>
<dbReference type="SUPFAM" id="SSF88659">
    <property type="entry name" value="Sigma3 and sigma4 domains of RNA polymerase sigma factors"/>
    <property type="match status" value="1"/>
</dbReference>
<dbReference type="Pfam" id="PF08281">
    <property type="entry name" value="Sigma70_r4_2"/>
    <property type="match status" value="1"/>
</dbReference>
<dbReference type="InterPro" id="IPR036388">
    <property type="entry name" value="WH-like_DNA-bd_sf"/>
</dbReference>
<keyword evidence="2" id="KW-0805">Transcription regulation</keyword>
<dbReference type="InterPro" id="IPR013324">
    <property type="entry name" value="RNA_pol_sigma_r3/r4-like"/>
</dbReference>
<protein>
    <submittedName>
        <fullName evidence="7">Sigma-70 family RNA polymerase sigma factor</fullName>
    </submittedName>
</protein>
<evidence type="ECO:0000259" key="6">
    <source>
        <dbReference type="Pfam" id="PF08281"/>
    </source>
</evidence>
<feature type="domain" description="RNA polymerase sigma-70 region 2" evidence="5">
    <location>
        <begin position="26"/>
        <end position="91"/>
    </location>
</feature>
<evidence type="ECO:0000313" key="7">
    <source>
        <dbReference type="EMBL" id="QLF71306.1"/>
    </source>
</evidence>
<dbReference type="Gene3D" id="1.10.1740.10">
    <property type="match status" value="1"/>
</dbReference>
<dbReference type="Proteomes" id="UP000308530">
    <property type="component" value="Chromosome"/>
</dbReference>
<sequence>MDAQSIAHLLARVTLRDRTAFAAIYAGCAPKLFAVCLRILKDRQEAEEALQDVFVKIWQKAENFSGDGQSAMGWMTAIARYHCIDRLRARRQMGEDLDVASELPDLAPDPEQTAMIRSEGARIDTCLEELDPERAQAVRHAYVEGLSYQELADRFAVPLNTMRTWLRRSLLKLRECMDGHTRPEQG</sequence>
<evidence type="ECO:0000256" key="2">
    <source>
        <dbReference type="ARBA" id="ARBA00023015"/>
    </source>
</evidence>
<evidence type="ECO:0000256" key="4">
    <source>
        <dbReference type="ARBA" id="ARBA00023163"/>
    </source>
</evidence>
<dbReference type="InterPro" id="IPR039425">
    <property type="entry name" value="RNA_pol_sigma-70-like"/>
</dbReference>
<dbReference type="PANTHER" id="PTHR43133:SF62">
    <property type="entry name" value="RNA POLYMERASE SIGMA FACTOR SIGZ"/>
    <property type="match status" value="1"/>
</dbReference>
<evidence type="ECO:0000313" key="8">
    <source>
        <dbReference type="Proteomes" id="UP000308530"/>
    </source>
</evidence>
<dbReference type="InterPro" id="IPR014284">
    <property type="entry name" value="RNA_pol_sigma-70_dom"/>
</dbReference>
<keyword evidence="4" id="KW-0804">Transcription</keyword>
<evidence type="ECO:0000259" key="5">
    <source>
        <dbReference type="Pfam" id="PF04542"/>
    </source>
</evidence>
<accession>A0ABX6QRL9</accession>
<dbReference type="Gene3D" id="1.10.10.10">
    <property type="entry name" value="Winged helix-like DNA-binding domain superfamily/Winged helix DNA-binding domain"/>
    <property type="match status" value="1"/>
</dbReference>
<keyword evidence="8" id="KW-1185">Reference proteome</keyword>
<dbReference type="NCBIfam" id="TIGR02937">
    <property type="entry name" value="sigma70-ECF"/>
    <property type="match status" value="1"/>
</dbReference>
<dbReference type="Pfam" id="PF04542">
    <property type="entry name" value="Sigma70_r2"/>
    <property type="match status" value="1"/>
</dbReference>
<dbReference type="EMBL" id="CP058350">
    <property type="protein sequence ID" value="QLF71306.1"/>
    <property type="molecule type" value="Genomic_DNA"/>
</dbReference>
<dbReference type="InterPro" id="IPR013249">
    <property type="entry name" value="RNA_pol_sigma70_r4_t2"/>
</dbReference>
<reference evidence="7 8" key="1">
    <citation type="submission" date="2020-06" db="EMBL/GenBank/DDBJ databases">
        <title>Genome sequence of Rhizobium sp strain ADMK78.</title>
        <authorList>
            <person name="Rahi P."/>
        </authorList>
    </citation>
    <scope>NUCLEOTIDE SEQUENCE [LARGE SCALE GENOMIC DNA]</scope>
    <source>
        <strain evidence="7 8">ADMK78</strain>
    </source>
</reference>
<evidence type="ECO:0000256" key="1">
    <source>
        <dbReference type="ARBA" id="ARBA00010641"/>
    </source>
</evidence>